<keyword evidence="3" id="KW-0732">Signal</keyword>
<evidence type="ECO:0000313" key="6">
    <source>
        <dbReference type="Proteomes" id="UP000594638"/>
    </source>
</evidence>
<reference evidence="5 6" key="1">
    <citation type="submission" date="2019-12" db="EMBL/GenBank/DDBJ databases">
        <authorList>
            <person name="Alioto T."/>
            <person name="Alioto T."/>
            <person name="Gomez Garrido J."/>
        </authorList>
    </citation>
    <scope>NUCLEOTIDE SEQUENCE [LARGE SCALE GENOMIC DNA]</scope>
</reference>
<accession>A0A8S0U251</accession>
<sequence length="96" mass="9901">MKKASCAVLCMVAMAVVVLFGELHVSEAVTCSPLQLSPCLGAITSGQPPSAACCKKLQEQKPCLCGYIKDPNLGKYVNSPNAKKVASSCGVAVPNC</sequence>
<keyword evidence="2" id="KW-0446">Lipid-binding</keyword>
<evidence type="ECO:0000256" key="3">
    <source>
        <dbReference type="SAM" id="SignalP"/>
    </source>
</evidence>
<evidence type="ECO:0000259" key="4">
    <source>
        <dbReference type="SMART" id="SM00499"/>
    </source>
</evidence>
<dbReference type="InterPro" id="IPR016140">
    <property type="entry name" value="Bifunc_inhib/LTP/seed_store"/>
</dbReference>
<dbReference type="CDD" id="cd01959">
    <property type="entry name" value="nsLTP2"/>
    <property type="match status" value="1"/>
</dbReference>
<dbReference type="InterPro" id="IPR033872">
    <property type="entry name" value="nsLTP2"/>
</dbReference>
<organism evidence="5 6">
    <name type="scientific">Olea europaea subsp. europaea</name>
    <dbReference type="NCBI Taxonomy" id="158383"/>
    <lineage>
        <taxon>Eukaryota</taxon>
        <taxon>Viridiplantae</taxon>
        <taxon>Streptophyta</taxon>
        <taxon>Embryophyta</taxon>
        <taxon>Tracheophyta</taxon>
        <taxon>Spermatophyta</taxon>
        <taxon>Magnoliopsida</taxon>
        <taxon>eudicotyledons</taxon>
        <taxon>Gunneridae</taxon>
        <taxon>Pentapetalae</taxon>
        <taxon>asterids</taxon>
        <taxon>lamiids</taxon>
        <taxon>Lamiales</taxon>
        <taxon>Oleaceae</taxon>
        <taxon>Oleeae</taxon>
        <taxon>Olea</taxon>
    </lineage>
</organism>
<dbReference type="GO" id="GO:0008289">
    <property type="term" value="F:lipid binding"/>
    <property type="evidence" value="ECO:0007669"/>
    <property type="project" value="UniProtKB-KW"/>
</dbReference>
<feature type="domain" description="Bifunctional inhibitor/plant lipid transfer protein/seed storage helical" evidence="4">
    <location>
        <begin position="31"/>
        <end position="96"/>
    </location>
</feature>
<dbReference type="AlphaFoldDB" id="A0A8S0U251"/>
<dbReference type="SUPFAM" id="SSF47699">
    <property type="entry name" value="Bifunctional inhibitor/lipid-transfer protein/seed storage 2S albumin"/>
    <property type="match status" value="1"/>
</dbReference>
<keyword evidence="1" id="KW-0813">Transport</keyword>
<evidence type="ECO:0000313" key="5">
    <source>
        <dbReference type="EMBL" id="CAA3012979.1"/>
    </source>
</evidence>
<feature type="signal peptide" evidence="3">
    <location>
        <begin position="1"/>
        <end position="28"/>
    </location>
</feature>
<evidence type="ECO:0000256" key="1">
    <source>
        <dbReference type="ARBA" id="ARBA00022448"/>
    </source>
</evidence>
<dbReference type="OrthoDB" id="665742at2759"/>
<proteinExistence type="predicted"/>
<name>A0A8S0U251_OLEEU</name>
<feature type="chain" id="PRO_5035773618" description="Bifunctional inhibitor/plant lipid transfer protein/seed storage helical domain-containing protein" evidence="3">
    <location>
        <begin position="29"/>
        <end position="96"/>
    </location>
</feature>
<dbReference type="PANTHER" id="PTHR33214">
    <property type="entry name" value="BIFUNCTIONAL INHIBITOR/LIPID-TRANSFER PROTEIN/SEED STORAGE 2S ALBUMIN SUPERFAMILY PROTEIN"/>
    <property type="match status" value="1"/>
</dbReference>
<dbReference type="Pfam" id="PF00234">
    <property type="entry name" value="Tryp_alpha_amyl"/>
    <property type="match status" value="1"/>
</dbReference>
<protein>
    <recommendedName>
        <fullName evidence="4">Bifunctional inhibitor/plant lipid transfer protein/seed storage helical domain-containing protein</fullName>
    </recommendedName>
</protein>
<dbReference type="Gene3D" id="1.10.110.10">
    <property type="entry name" value="Plant lipid-transfer and hydrophobic proteins"/>
    <property type="match status" value="1"/>
</dbReference>
<dbReference type="GO" id="GO:0006869">
    <property type="term" value="P:lipid transport"/>
    <property type="evidence" value="ECO:0007669"/>
    <property type="project" value="InterPro"/>
</dbReference>
<dbReference type="EMBL" id="CACTIH010007419">
    <property type="protein sequence ID" value="CAA3012979.1"/>
    <property type="molecule type" value="Genomic_DNA"/>
</dbReference>
<dbReference type="PANTHER" id="PTHR33214:SF69">
    <property type="entry name" value="BIFUNCTIONAL INHIBITOR_LIPID-TRANSFER PROTEIN_SEED STORAGE 2S ALBUMIN SUPERFAMILY PROTEIN"/>
    <property type="match status" value="1"/>
</dbReference>
<dbReference type="Proteomes" id="UP000594638">
    <property type="component" value="Unassembled WGS sequence"/>
</dbReference>
<comment type="caution">
    <text evidence="5">The sequence shown here is derived from an EMBL/GenBank/DDBJ whole genome shotgun (WGS) entry which is preliminary data.</text>
</comment>
<dbReference type="Gramene" id="OE9A076286T1">
    <property type="protein sequence ID" value="OE9A076286C1"/>
    <property type="gene ID" value="OE9A076286"/>
</dbReference>
<dbReference type="InterPro" id="IPR036312">
    <property type="entry name" value="Bifun_inhib/LTP/seed_sf"/>
</dbReference>
<keyword evidence="6" id="KW-1185">Reference proteome</keyword>
<dbReference type="SMART" id="SM00499">
    <property type="entry name" value="AAI"/>
    <property type="match status" value="1"/>
</dbReference>
<gene>
    <name evidence="5" type="ORF">OLEA9_A076286</name>
</gene>
<evidence type="ECO:0000256" key="2">
    <source>
        <dbReference type="ARBA" id="ARBA00023121"/>
    </source>
</evidence>